<dbReference type="EMBL" id="QYUL01000002">
    <property type="protein sequence ID" value="RJF81132.1"/>
    <property type="molecule type" value="Genomic_DNA"/>
</dbReference>
<reference evidence="2 3" key="1">
    <citation type="submission" date="2018-09" db="EMBL/GenBank/DDBJ databases">
        <authorList>
            <person name="Zhu H."/>
        </authorList>
    </citation>
    <scope>NUCLEOTIDE SEQUENCE [LARGE SCALE GENOMIC DNA]</scope>
    <source>
        <strain evidence="2 3">K2W22B-5</strain>
    </source>
</reference>
<keyword evidence="3" id="KW-1185">Reference proteome</keyword>
<evidence type="ECO:0000313" key="3">
    <source>
        <dbReference type="Proteomes" id="UP000283458"/>
    </source>
</evidence>
<dbReference type="Pfam" id="PF14301">
    <property type="entry name" value="DUF4376"/>
    <property type="match status" value="1"/>
</dbReference>
<sequence length="195" mass="20792">MWCREQDGSVAEVTTTDPAGRYPAAVVWIEVPLSLRKWIATDWIIVDGVPGPPTLDHLVDQLLAKVAARGESEAARGVVMPDSYRVDTSERGRTLLLGAYLRAAQLAQSAPQALIRWKLSRRVFESASVSTVMRRGAAAIDHVQHCIDREFTITQAILAAADVAAAIAAYDAAIDAYGATGATGWPGPAPGDQQG</sequence>
<name>A0A418VVE6_9PROT</name>
<gene>
    <name evidence="2" type="ORF">D3877_12985</name>
</gene>
<proteinExistence type="predicted"/>
<evidence type="ECO:0000259" key="1">
    <source>
        <dbReference type="Pfam" id="PF14301"/>
    </source>
</evidence>
<feature type="domain" description="DUF4376" evidence="1">
    <location>
        <begin position="61"/>
        <end position="167"/>
    </location>
</feature>
<dbReference type="Proteomes" id="UP000283458">
    <property type="component" value="Unassembled WGS sequence"/>
</dbReference>
<organism evidence="2 3">
    <name type="scientific">Azospirillum cavernae</name>
    <dbReference type="NCBI Taxonomy" id="2320860"/>
    <lineage>
        <taxon>Bacteria</taxon>
        <taxon>Pseudomonadati</taxon>
        <taxon>Pseudomonadota</taxon>
        <taxon>Alphaproteobacteria</taxon>
        <taxon>Rhodospirillales</taxon>
        <taxon>Azospirillaceae</taxon>
        <taxon>Azospirillum</taxon>
    </lineage>
</organism>
<protein>
    <submittedName>
        <fullName evidence="2">DUF4376 domain-containing protein</fullName>
    </submittedName>
</protein>
<evidence type="ECO:0000313" key="2">
    <source>
        <dbReference type="EMBL" id="RJF81132.1"/>
    </source>
</evidence>
<dbReference type="InterPro" id="IPR025484">
    <property type="entry name" value="DUF4376"/>
</dbReference>
<comment type="caution">
    <text evidence="2">The sequence shown here is derived from an EMBL/GenBank/DDBJ whole genome shotgun (WGS) entry which is preliminary data.</text>
</comment>
<dbReference type="RefSeq" id="WP_119831220.1">
    <property type="nucleotide sequence ID" value="NZ_QYUL01000002.1"/>
</dbReference>
<accession>A0A418VVE6</accession>
<dbReference type="AlphaFoldDB" id="A0A418VVE6"/>